<dbReference type="RefSeq" id="WP_158675123.1">
    <property type="nucleotide sequence ID" value="NZ_AP018437.1"/>
</dbReference>
<dbReference type="Proteomes" id="UP000256388">
    <property type="component" value="Unassembled WGS sequence"/>
</dbReference>
<dbReference type="EMBL" id="QUMS01000003">
    <property type="protein sequence ID" value="REG07130.1"/>
    <property type="molecule type" value="Genomic_DNA"/>
</dbReference>
<dbReference type="AlphaFoldDB" id="A0A3E0A875"/>
<dbReference type="InterPro" id="IPR028098">
    <property type="entry name" value="Glyco_trans_4-like_N"/>
</dbReference>
<accession>A0A3E0A875</accession>
<proteinExistence type="predicted"/>
<dbReference type="PANTHER" id="PTHR45947">
    <property type="entry name" value="SULFOQUINOVOSYL TRANSFERASE SQD2"/>
    <property type="match status" value="1"/>
</dbReference>
<evidence type="ECO:0000313" key="3">
    <source>
        <dbReference type="EMBL" id="REG07130.1"/>
    </source>
</evidence>
<sequence length="386" mass="44136">MARNCAGACFQIDLGEFELRILYCSQNYCPHDHRFLTALNGTEHEIFWLRLEQDRRTQEARPLPEGIKEVSWREPATRTGWLDYIGLKKKFAAVLEEVQPDVVHAGPIQRVALLPALAGFHPLLSMSWGFDMLEDADRGPLWRAATQYVLDCSDWFAADCHTVRRKAQTFGFPPERMTIFPWGVDHEIFQPKDRGFMRRQVGYEEDLLIVHTRSWEPRYGVDVMLEGFWQAIQQQPNLRMFMLGGGSQEKQVKGFVKDKGLEERVLFCGYKENESLAQYYRAADVYLSASHVDGSSVALMEAMSCGCPALVSDIPSNLEWVHDGREGWVFKDGSSKSLADRIVEIARNRREVPERGAAAQLKAEQDADWGRNFGKLLQTYQKLAPQ</sequence>
<dbReference type="Gene3D" id="3.40.50.2000">
    <property type="entry name" value="Glycogen Phosphorylase B"/>
    <property type="match status" value="2"/>
</dbReference>
<dbReference type="Pfam" id="PF00534">
    <property type="entry name" value="Glycos_transf_1"/>
    <property type="match status" value="1"/>
</dbReference>
<comment type="caution">
    <text evidence="3">The sequence shown here is derived from an EMBL/GenBank/DDBJ whole genome shotgun (WGS) entry which is preliminary data.</text>
</comment>
<reference evidence="3 4" key="1">
    <citation type="submission" date="2018-08" db="EMBL/GenBank/DDBJ databases">
        <title>Genomic Encyclopedia of Type Strains, Phase IV (KMG-IV): sequencing the most valuable type-strain genomes for metagenomic binning, comparative biology and taxonomic classification.</title>
        <authorList>
            <person name="Goeker M."/>
        </authorList>
    </citation>
    <scope>NUCLEOTIDE SEQUENCE [LARGE SCALE GENOMIC DNA]</scope>
    <source>
        <strain evidence="3 4">DSM 23923</strain>
    </source>
</reference>
<keyword evidence="3" id="KW-0808">Transferase</keyword>
<dbReference type="InterPro" id="IPR050194">
    <property type="entry name" value="Glycosyltransferase_grp1"/>
</dbReference>
<protein>
    <submittedName>
        <fullName evidence="3">Glycosyl transferase family 4</fullName>
    </submittedName>
</protein>
<evidence type="ECO:0000313" key="4">
    <source>
        <dbReference type="Proteomes" id="UP000256388"/>
    </source>
</evidence>
<dbReference type="SUPFAM" id="SSF53756">
    <property type="entry name" value="UDP-Glycosyltransferase/glycogen phosphorylase"/>
    <property type="match status" value="1"/>
</dbReference>
<dbReference type="Pfam" id="PF13439">
    <property type="entry name" value="Glyco_transf_4"/>
    <property type="match status" value="1"/>
</dbReference>
<dbReference type="GO" id="GO:0016757">
    <property type="term" value="F:glycosyltransferase activity"/>
    <property type="evidence" value="ECO:0007669"/>
    <property type="project" value="InterPro"/>
</dbReference>
<keyword evidence="4" id="KW-1185">Reference proteome</keyword>
<dbReference type="PANTHER" id="PTHR45947:SF3">
    <property type="entry name" value="SULFOQUINOVOSYL TRANSFERASE SQD2"/>
    <property type="match status" value="1"/>
</dbReference>
<evidence type="ECO:0000259" key="2">
    <source>
        <dbReference type="Pfam" id="PF13439"/>
    </source>
</evidence>
<dbReference type="CDD" id="cd03801">
    <property type="entry name" value="GT4_PimA-like"/>
    <property type="match status" value="1"/>
</dbReference>
<gene>
    <name evidence="3" type="ORF">DFR64_2334</name>
</gene>
<feature type="domain" description="Glycosyl transferase family 1" evidence="1">
    <location>
        <begin position="201"/>
        <end position="351"/>
    </location>
</feature>
<dbReference type="OrthoDB" id="9810929at2"/>
<feature type="domain" description="Glycosyltransferase subfamily 4-like N-terminal" evidence="2">
    <location>
        <begin position="35"/>
        <end position="187"/>
    </location>
</feature>
<name>A0A3E0A875_9CHLR</name>
<dbReference type="InterPro" id="IPR001296">
    <property type="entry name" value="Glyco_trans_1"/>
</dbReference>
<evidence type="ECO:0000259" key="1">
    <source>
        <dbReference type="Pfam" id="PF00534"/>
    </source>
</evidence>
<organism evidence="3 4">
    <name type="scientific">Pelolinea submarina</name>
    <dbReference type="NCBI Taxonomy" id="913107"/>
    <lineage>
        <taxon>Bacteria</taxon>
        <taxon>Bacillati</taxon>
        <taxon>Chloroflexota</taxon>
        <taxon>Anaerolineae</taxon>
        <taxon>Anaerolineales</taxon>
        <taxon>Anaerolineaceae</taxon>
        <taxon>Pelolinea</taxon>
    </lineage>
</organism>